<gene>
    <name evidence="1" type="ORF">BDP27DRAFT_1367464</name>
</gene>
<accession>A0A9P5PE99</accession>
<protein>
    <submittedName>
        <fullName evidence="1">Uncharacterized protein</fullName>
    </submittedName>
</protein>
<evidence type="ECO:0000313" key="2">
    <source>
        <dbReference type="Proteomes" id="UP000772434"/>
    </source>
</evidence>
<dbReference type="Proteomes" id="UP000772434">
    <property type="component" value="Unassembled WGS sequence"/>
</dbReference>
<organism evidence="1 2">
    <name type="scientific">Rhodocollybia butyracea</name>
    <dbReference type="NCBI Taxonomy" id="206335"/>
    <lineage>
        <taxon>Eukaryota</taxon>
        <taxon>Fungi</taxon>
        <taxon>Dikarya</taxon>
        <taxon>Basidiomycota</taxon>
        <taxon>Agaricomycotina</taxon>
        <taxon>Agaricomycetes</taxon>
        <taxon>Agaricomycetidae</taxon>
        <taxon>Agaricales</taxon>
        <taxon>Marasmiineae</taxon>
        <taxon>Omphalotaceae</taxon>
        <taxon>Rhodocollybia</taxon>
    </lineage>
</organism>
<name>A0A9P5PE99_9AGAR</name>
<reference evidence="1" key="1">
    <citation type="submission" date="2020-11" db="EMBL/GenBank/DDBJ databases">
        <authorList>
            <consortium name="DOE Joint Genome Institute"/>
            <person name="Ahrendt S."/>
            <person name="Riley R."/>
            <person name="Andreopoulos W."/>
            <person name="Labutti K."/>
            <person name="Pangilinan J."/>
            <person name="Ruiz-Duenas F.J."/>
            <person name="Barrasa J.M."/>
            <person name="Sanchez-Garcia M."/>
            <person name="Camarero S."/>
            <person name="Miyauchi S."/>
            <person name="Serrano A."/>
            <person name="Linde D."/>
            <person name="Babiker R."/>
            <person name="Drula E."/>
            <person name="Ayuso-Fernandez I."/>
            <person name="Pacheco R."/>
            <person name="Padilla G."/>
            <person name="Ferreira P."/>
            <person name="Barriuso J."/>
            <person name="Kellner H."/>
            <person name="Castanera R."/>
            <person name="Alfaro M."/>
            <person name="Ramirez L."/>
            <person name="Pisabarro A.G."/>
            <person name="Kuo A."/>
            <person name="Tritt A."/>
            <person name="Lipzen A."/>
            <person name="He G."/>
            <person name="Yan M."/>
            <person name="Ng V."/>
            <person name="Cullen D."/>
            <person name="Martin F."/>
            <person name="Rosso M.-N."/>
            <person name="Henrissat B."/>
            <person name="Hibbett D."/>
            <person name="Martinez A.T."/>
            <person name="Grigoriev I.V."/>
        </authorList>
    </citation>
    <scope>NUCLEOTIDE SEQUENCE</scope>
    <source>
        <strain evidence="1">AH 40177</strain>
    </source>
</reference>
<dbReference type="EMBL" id="JADNRY010000131">
    <property type="protein sequence ID" value="KAF9064079.1"/>
    <property type="molecule type" value="Genomic_DNA"/>
</dbReference>
<sequence>MPTFTYDVPLNAVGTTVIAFPSLVSEQEFQDILRHPLPSSQQTFSPKLESWVPILSEVKCADINSYGSELSGAFTGHPEDTLPIFDKGKGKAQESSRESFAMVGTAKSMETDDSDGPSSHIIRPTRMLQHKPPSVNPAYAEYGCRKVSRQPVWTEWFTHRSTEHWDTPPPDRPGHIDNNTLFVLVNPDIEADIRARRSPEVVGLPPKLSQCITVWIWKEGLQEWQIIEYGDVQIINGKRMALSLDGTSGLEPAGYFIRA</sequence>
<dbReference type="OrthoDB" id="3082292at2759"/>
<dbReference type="AlphaFoldDB" id="A0A9P5PE99"/>
<keyword evidence="2" id="KW-1185">Reference proteome</keyword>
<proteinExistence type="predicted"/>
<comment type="caution">
    <text evidence="1">The sequence shown here is derived from an EMBL/GenBank/DDBJ whole genome shotgun (WGS) entry which is preliminary data.</text>
</comment>
<evidence type="ECO:0000313" key="1">
    <source>
        <dbReference type="EMBL" id="KAF9064079.1"/>
    </source>
</evidence>